<evidence type="ECO:0000313" key="2">
    <source>
        <dbReference type="EMBL" id="MBD8022133.1"/>
    </source>
</evidence>
<dbReference type="Gene3D" id="3.90.950.20">
    <property type="entry name" value="CinA-like"/>
    <property type="match status" value="1"/>
</dbReference>
<dbReference type="InterPro" id="IPR008136">
    <property type="entry name" value="CinA_C"/>
</dbReference>
<organism evidence="2 3">
    <name type="scientific">Microbacterium gallinarum</name>
    <dbReference type="NCBI Taxonomy" id="2762209"/>
    <lineage>
        <taxon>Bacteria</taxon>
        <taxon>Bacillati</taxon>
        <taxon>Actinomycetota</taxon>
        <taxon>Actinomycetes</taxon>
        <taxon>Micrococcales</taxon>
        <taxon>Microbacteriaceae</taxon>
        <taxon>Microbacterium</taxon>
    </lineage>
</organism>
<evidence type="ECO:0000259" key="1">
    <source>
        <dbReference type="Pfam" id="PF02464"/>
    </source>
</evidence>
<feature type="domain" description="CinA C-terminal" evidence="1">
    <location>
        <begin position="4"/>
        <end position="149"/>
    </location>
</feature>
<dbReference type="InterPro" id="IPR036653">
    <property type="entry name" value="CinA-like_C"/>
</dbReference>
<proteinExistence type="predicted"/>
<dbReference type="Proteomes" id="UP000602532">
    <property type="component" value="Unassembled WGS sequence"/>
</dbReference>
<gene>
    <name evidence="2" type="ORF">H9622_00840</name>
</gene>
<keyword evidence="3" id="KW-1185">Reference proteome</keyword>
<sequence length="152" mass="15859">MADRAERIAQAAKDRDLRVGVAESLTCGMLSSTIGAGSDAEAWFAGGVVAYRTEVKESVLGMTPGIDTCSAQCAVEIAQGVKRVLDVDIAVSTTGVGGPDPQDGHPAGTVYLGWATADDEGHRFYEFSGEPEEVLEQTVEAALALLEELVEG</sequence>
<protein>
    <submittedName>
        <fullName evidence="2">CinA family protein</fullName>
    </submittedName>
</protein>
<name>A0ABR8WYI5_9MICO</name>
<dbReference type="RefSeq" id="WP_191763336.1">
    <property type="nucleotide sequence ID" value="NZ_JACSPM010000001.1"/>
</dbReference>
<accession>A0ABR8WYI5</accession>
<reference evidence="2 3" key="1">
    <citation type="submission" date="2020-08" db="EMBL/GenBank/DDBJ databases">
        <title>A Genomic Blueprint of the Chicken Gut Microbiome.</title>
        <authorList>
            <person name="Gilroy R."/>
            <person name="Ravi A."/>
            <person name="Getino M."/>
            <person name="Pursley I."/>
            <person name="Horton D.L."/>
            <person name="Alikhan N.-F."/>
            <person name="Baker D."/>
            <person name="Gharbi K."/>
            <person name="Hall N."/>
            <person name="Watson M."/>
            <person name="Adriaenssens E.M."/>
            <person name="Foster-Nyarko E."/>
            <person name="Jarju S."/>
            <person name="Secka A."/>
            <person name="Antonio M."/>
            <person name="Oren A."/>
            <person name="Chaudhuri R."/>
            <person name="La Ragione R.M."/>
            <person name="Hildebrand F."/>
            <person name="Pallen M.J."/>
        </authorList>
    </citation>
    <scope>NUCLEOTIDE SEQUENCE [LARGE SCALE GENOMIC DNA]</scope>
    <source>
        <strain evidence="2 3">Sa1CUA4</strain>
    </source>
</reference>
<dbReference type="EMBL" id="JACSPM010000001">
    <property type="protein sequence ID" value="MBD8022133.1"/>
    <property type="molecule type" value="Genomic_DNA"/>
</dbReference>
<evidence type="ECO:0000313" key="3">
    <source>
        <dbReference type="Proteomes" id="UP000602532"/>
    </source>
</evidence>
<dbReference type="Pfam" id="PF02464">
    <property type="entry name" value="CinA"/>
    <property type="match status" value="1"/>
</dbReference>
<comment type="caution">
    <text evidence="2">The sequence shown here is derived from an EMBL/GenBank/DDBJ whole genome shotgun (WGS) entry which is preliminary data.</text>
</comment>
<dbReference type="SUPFAM" id="SSF142433">
    <property type="entry name" value="CinA-like"/>
    <property type="match status" value="1"/>
</dbReference>
<dbReference type="NCBIfam" id="TIGR00199">
    <property type="entry name" value="PncC_domain"/>
    <property type="match status" value="1"/>
</dbReference>